<keyword evidence="1" id="KW-0732">Signal</keyword>
<protein>
    <submittedName>
        <fullName evidence="2">Extracellular solute-binding protein</fullName>
    </submittedName>
</protein>
<evidence type="ECO:0000256" key="1">
    <source>
        <dbReference type="ARBA" id="ARBA00022729"/>
    </source>
</evidence>
<dbReference type="EMBL" id="JACPSX010000160">
    <property type="protein sequence ID" value="MBI3015041.1"/>
    <property type="molecule type" value="Genomic_DNA"/>
</dbReference>
<accession>A0A932M1P1</accession>
<organism evidence="2 3">
    <name type="scientific">Tectimicrobiota bacterium</name>
    <dbReference type="NCBI Taxonomy" id="2528274"/>
    <lineage>
        <taxon>Bacteria</taxon>
        <taxon>Pseudomonadati</taxon>
        <taxon>Nitrospinota/Tectimicrobiota group</taxon>
        <taxon>Candidatus Tectimicrobiota</taxon>
    </lineage>
</organism>
<dbReference type="InterPro" id="IPR006059">
    <property type="entry name" value="SBP"/>
</dbReference>
<reference evidence="2" key="1">
    <citation type="submission" date="2020-07" db="EMBL/GenBank/DDBJ databases">
        <title>Huge and variable diversity of episymbiotic CPR bacteria and DPANN archaea in groundwater ecosystems.</title>
        <authorList>
            <person name="He C.Y."/>
            <person name="Keren R."/>
            <person name="Whittaker M."/>
            <person name="Farag I.F."/>
            <person name="Doudna J."/>
            <person name="Cate J.H.D."/>
            <person name="Banfield J.F."/>
        </authorList>
    </citation>
    <scope>NUCLEOTIDE SEQUENCE</scope>
    <source>
        <strain evidence="2">NC_groundwater_717_Ag_S-0.2um_59_8</strain>
    </source>
</reference>
<sequence length="312" mass="34446">MMLHASLYGKGIERLRRGVAEKYGVDLQIDYTPVRSYPEHLVKAITEHKTGAAPTFDLMILSDATLARAVAAGITEKVDWKPLLAEGTPPQVIQFDGNALSEHTNHYGFVYNPNVISAQEAPKSLKDLANPKWRGKIAIHPYTTIYLNFAYVLGIDKTLSTLREIMKNDPVVDTYATGLTRYMAGEYPILLTASSFYWEAKKKGVPAQWVSPDISLSTVHAVYVAKGARRPNAAKLLAVFLASPEGDKYMIEEAGAGSVFYPGNFEHDIDQADRKLGLKVYAVQQVPGLLDFMLSEKGAQTEREIGQILKGQ</sequence>
<dbReference type="PANTHER" id="PTHR30006">
    <property type="entry name" value="THIAMINE-BINDING PERIPLASMIC PROTEIN-RELATED"/>
    <property type="match status" value="1"/>
</dbReference>
<evidence type="ECO:0000313" key="3">
    <source>
        <dbReference type="Proteomes" id="UP000741360"/>
    </source>
</evidence>
<proteinExistence type="predicted"/>
<dbReference type="SUPFAM" id="SSF53850">
    <property type="entry name" value="Periplasmic binding protein-like II"/>
    <property type="match status" value="1"/>
</dbReference>
<evidence type="ECO:0000313" key="2">
    <source>
        <dbReference type="EMBL" id="MBI3015041.1"/>
    </source>
</evidence>
<dbReference type="AlphaFoldDB" id="A0A932M1P1"/>
<gene>
    <name evidence="2" type="ORF">HYY65_08305</name>
</gene>
<dbReference type="Pfam" id="PF13416">
    <property type="entry name" value="SBP_bac_8"/>
    <property type="match status" value="1"/>
</dbReference>
<name>A0A932M1P1_UNCTE</name>
<comment type="caution">
    <text evidence="2">The sequence shown here is derived from an EMBL/GenBank/DDBJ whole genome shotgun (WGS) entry which is preliminary data.</text>
</comment>
<dbReference type="Gene3D" id="3.40.190.10">
    <property type="entry name" value="Periplasmic binding protein-like II"/>
    <property type="match status" value="2"/>
</dbReference>
<dbReference type="Proteomes" id="UP000741360">
    <property type="component" value="Unassembled WGS sequence"/>
</dbReference>